<accession>A0A3P9P328</accession>
<organism evidence="1 2">
    <name type="scientific">Poecilia reticulata</name>
    <name type="common">Guppy</name>
    <name type="synonym">Acanthophacelus reticulatus</name>
    <dbReference type="NCBI Taxonomy" id="8081"/>
    <lineage>
        <taxon>Eukaryota</taxon>
        <taxon>Metazoa</taxon>
        <taxon>Chordata</taxon>
        <taxon>Craniata</taxon>
        <taxon>Vertebrata</taxon>
        <taxon>Euteleostomi</taxon>
        <taxon>Actinopterygii</taxon>
        <taxon>Neopterygii</taxon>
        <taxon>Teleostei</taxon>
        <taxon>Neoteleostei</taxon>
        <taxon>Acanthomorphata</taxon>
        <taxon>Ovalentaria</taxon>
        <taxon>Atherinomorphae</taxon>
        <taxon>Cyprinodontiformes</taxon>
        <taxon>Poeciliidae</taxon>
        <taxon>Poeciliinae</taxon>
        <taxon>Poecilia</taxon>
    </lineage>
</organism>
<evidence type="ECO:0000313" key="1">
    <source>
        <dbReference type="Ensembl" id="ENSPREP00000016210.1"/>
    </source>
</evidence>
<dbReference type="GO" id="GO:0006303">
    <property type="term" value="P:double-strand break repair via nonhomologous end joining"/>
    <property type="evidence" value="ECO:0007669"/>
    <property type="project" value="InterPro"/>
</dbReference>
<reference evidence="1" key="3">
    <citation type="submission" date="2025-09" db="UniProtKB">
        <authorList>
            <consortium name="Ensembl"/>
        </authorList>
    </citation>
    <scope>IDENTIFICATION</scope>
    <source>
        <strain evidence="1">Guanapo</strain>
    </source>
</reference>
<proteinExistence type="predicted"/>
<protein>
    <submittedName>
        <fullName evidence="1">Uncharacterized protein</fullName>
    </submittedName>
</protein>
<dbReference type="Pfam" id="PF15384">
    <property type="entry name" value="PAXX"/>
    <property type="match status" value="1"/>
</dbReference>
<keyword evidence="2" id="KW-1185">Reference proteome</keyword>
<dbReference type="STRING" id="8081.ENSPREP00000016210"/>
<dbReference type="Ensembl" id="ENSPRET00000016381.1">
    <property type="protein sequence ID" value="ENSPREP00000016210.1"/>
    <property type="gene ID" value="ENSPREG00000010952.1"/>
</dbReference>
<dbReference type="AlphaFoldDB" id="A0A3P9P328"/>
<evidence type="ECO:0000313" key="2">
    <source>
        <dbReference type="Proteomes" id="UP000242638"/>
    </source>
</evidence>
<dbReference type="InterPro" id="IPR027873">
    <property type="entry name" value="PAXX"/>
</dbReference>
<dbReference type="Proteomes" id="UP000242638">
    <property type="component" value="Unassembled WGS sequence"/>
</dbReference>
<name>A0A3P9P328_POERE</name>
<sequence>MSGFTEKSIRSAVNMVRSAGSTSLVAMRAPDTGGQNFSGEQNFSRPALKSTEDFILRFRRDTRAALQVGSGSAALRVTLTRMEAPQATEVLKELLFTMADSLTVCLFVLFFHPLLSVCLDQQLLLFLQKGEATGVAFDDEV</sequence>
<reference evidence="1" key="2">
    <citation type="submission" date="2025-08" db="UniProtKB">
        <authorList>
            <consortium name="Ensembl"/>
        </authorList>
    </citation>
    <scope>IDENTIFICATION</scope>
    <source>
        <strain evidence="1">Guanapo</strain>
    </source>
</reference>
<reference evidence="2" key="1">
    <citation type="submission" date="2013-11" db="EMBL/GenBank/DDBJ databases">
        <title>The genomic landscape of the Guanapo guppy.</title>
        <authorList>
            <person name="Kuenstner A."/>
            <person name="Dreyer C."/>
        </authorList>
    </citation>
    <scope>NUCLEOTIDE SEQUENCE</scope>
    <source>
        <strain evidence="2">Guanapo</strain>
    </source>
</reference>